<evidence type="ECO:0000259" key="1">
    <source>
        <dbReference type="Pfam" id="PF04187"/>
    </source>
</evidence>
<comment type="caution">
    <text evidence="2">The sequence shown here is derived from an EMBL/GenBank/DDBJ whole genome shotgun (WGS) entry which is preliminary data.</text>
</comment>
<organism evidence="2 3">
    <name type="scientific">Ponticoccus litoralis</name>
    <dbReference type="NCBI Taxonomy" id="422297"/>
    <lineage>
        <taxon>Bacteria</taxon>
        <taxon>Pseudomonadati</taxon>
        <taxon>Pseudomonadota</taxon>
        <taxon>Alphaproteobacteria</taxon>
        <taxon>Rhodobacterales</taxon>
        <taxon>Roseobacteraceae</taxon>
        <taxon>Ponticoccus</taxon>
    </lineage>
</organism>
<accession>A0AAW9SMQ4</accession>
<evidence type="ECO:0000313" key="3">
    <source>
        <dbReference type="Proteomes" id="UP001428774"/>
    </source>
</evidence>
<dbReference type="Proteomes" id="UP001428774">
    <property type="component" value="Unassembled WGS sequence"/>
</dbReference>
<evidence type="ECO:0000313" key="2">
    <source>
        <dbReference type="EMBL" id="MEN9061692.1"/>
    </source>
</evidence>
<dbReference type="Pfam" id="PF04187">
    <property type="entry name" value="Cofac_haem_bdg"/>
    <property type="match status" value="1"/>
</dbReference>
<dbReference type="Gene3D" id="3.40.50.11550">
    <property type="match status" value="1"/>
</dbReference>
<gene>
    <name evidence="2" type="ORF">ABFB10_12335</name>
</gene>
<keyword evidence="2" id="KW-0449">Lipoprotein</keyword>
<name>A0AAW9SMQ4_9RHOB</name>
<dbReference type="SUPFAM" id="SSF159501">
    <property type="entry name" value="EreA/ChaN-like"/>
    <property type="match status" value="1"/>
</dbReference>
<protein>
    <submittedName>
        <fullName evidence="2">ChaN family lipoprotein</fullName>
    </submittedName>
</protein>
<sequence>MRAFAFLVAVTATACPSEEFPRADIVFLGEVHDNPAHHAWQAEAVDSLNPKAIVWEMLDSAEVSAITPEILDDRAALDEALGWSGTGWPDFAMYHPIFTAEPEAAHYGAELPRERARAVMQEGRTSVELANEDLAALLATDLPPEEVEERLVLQQAAHCGALPPEMLPQMVDVQRVRDTLLAEAAIRALEETGGPVAVITGNGHARLDWGAGAPAVAALEGTGATVFAVAQGEEGAPIPDGIFDLVRSEPAVDRGDPCDAFKT</sequence>
<dbReference type="PROSITE" id="PS51257">
    <property type="entry name" value="PROKAR_LIPOPROTEIN"/>
    <property type="match status" value="1"/>
</dbReference>
<dbReference type="CDD" id="cd14727">
    <property type="entry name" value="ChanN-like"/>
    <property type="match status" value="1"/>
</dbReference>
<dbReference type="RefSeq" id="WP_347166743.1">
    <property type="nucleotide sequence ID" value="NZ_JBDNCH010000002.1"/>
</dbReference>
<reference evidence="2 3" key="1">
    <citation type="submission" date="2024-05" db="EMBL/GenBank/DDBJ databases">
        <title>Genome sequence of Ponticoccus litoralis KCCM 90028.</title>
        <authorList>
            <person name="Kim J.M."/>
            <person name="Lee J.K."/>
            <person name="Choi B.J."/>
            <person name="Bayburt H."/>
            <person name="Baek J.H."/>
            <person name="Jeon C.O."/>
        </authorList>
    </citation>
    <scope>NUCLEOTIDE SEQUENCE [LARGE SCALE GENOMIC DNA]</scope>
    <source>
        <strain evidence="2 3">KCCM 90028</strain>
    </source>
</reference>
<dbReference type="EMBL" id="JBDNCH010000002">
    <property type="protein sequence ID" value="MEN9061692.1"/>
    <property type="molecule type" value="Genomic_DNA"/>
</dbReference>
<proteinExistence type="predicted"/>
<dbReference type="AlphaFoldDB" id="A0AAW9SMQ4"/>
<keyword evidence="3" id="KW-1185">Reference proteome</keyword>
<feature type="domain" description="Haem-binding uptake Tiki superfamily ChaN" evidence="1">
    <location>
        <begin position="19"/>
        <end position="211"/>
    </location>
</feature>
<dbReference type="InterPro" id="IPR007314">
    <property type="entry name" value="Cofac_haem-bd_dom"/>
</dbReference>